<dbReference type="GeneID" id="109426636"/>
<keyword evidence="2" id="KW-0378">Hydrolase</keyword>
<feature type="domain" description="Peptidase S1" evidence="7">
    <location>
        <begin position="25"/>
        <end position="246"/>
    </location>
</feature>
<keyword evidence="3" id="KW-0720">Serine protease</keyword>
<dbReference type="InterPro" id="IPR050430">
    <property type="entry name" value="Peptidase_S1"/>
</dbReference>
<dbReference type="InterPro" id="IPR001314">
    <property type="entry name" value="Peptidase_S1A"/>
</dbReference>
<dbReference type="PROSITE" id="PS50240">
    <property type="entry name" value="TRYPSIN_DOM"/>
    <property type="match status" value="1"/>
</dbReference>
<dbReference type="InterPro" id="IPR001254">
    <property type="entry name" value="Trypsin_dom"/>
</dbReference>
<reference evidence="9" key="1">
    <citation type="journal article" date="2015" name="Proc. Natl. Acad. Sci. U.S.A.">
        <title>Genome sequence of the Asian Tiger mosquito, Aedes albopictus, reveals insights into its biology, genetics, and evolution.</title>
        <authorList>
            <person name="Chen X.G."/>
            <person name="Jiang X."/>
            <person name="Gu J."/>
            <person name="Xu M."/>
            <person name="Wu Y."/>
            <person name="Deng Y."/>
            <person name="Zhang C."/>
            <person name="Bonizzoni M."/>
            <person name="Dermauw W."/>
            <person name="Vontas J."/>
            <person name="Armbruster P."/>
            <person name="Huang X."/>
            <person name="Yang Y."/>
            <person name="Zhang H."/>
            <person name="He W."/>
            <person name="Peng H."/>
            <person name="Liu Y."/>
            <person name="Wu K."/>
            <person name="Chen J."/>
            <person name="Lirakis M."/>
            <person name="Topalis P."/>
            <person name="Van Leeuwen T."/>
            <person name="Hall A.B."/>
            <person name="Jiang X."/>
            <person name="Thorpe C."/>
            <person name="Mueller R.L."/>
            <person name="Sun C."/>
            <person name="Waterhouse R.M."/>
            <person name="Yan G."/>
            <person name="Tu Z.J."/>
            <person name="Fang X."/>
            <person name="James A.A."/>
        </authorList>
    </citation>
    <scope>NUCLEOTIDE SEQUENCE [LARGE SCALE GENOMIC DNA]</scope>
    <source>
        <strain evidence="9">Foshan</strain>
    </source>
</reference>
<evidence type="ECO:0000313" key="8">
    <source>
        <dbReference type="EnsemblMetazoa" id="AALFPA23_023491.P34950"/>
    </source>
</evidence>
<dbReference type="InterPro" id="IPR009003">
    <property type="entry name" value="Peptidase_S1_PA"/>
</dbReference>
<dbReference type="PANTHER" id="PTHR24276:SF91">
    <property type="entry name" value="AT26814P-RELATED"/>
    <property type="match status" value="1"/>
</dbReference>
<organism evidence="8 9">
    <name type="scientific">Aedes albopictus</name>
    <name type="common">Asian tiger mosquito</name>
    <name type="synonym">Stegomyia albopicta</name>
    <dbReference type="NCBI Taxonomy" id="7160"/>
    <lineage>
        <taxon>Eukaryota</taxon>
        <taxon>Metazoa</taxon>
        <taxon>Ecdysozoa</taxon>
        <taxon>Arthropoda</taxon>
        <taxon>Hexapoda</taxon>
        <taxon>Insecta</taxon>
        <taxon>Pterygota</taxon>
        <taxon>Neoptera</taxon>
        <taxon>Endopterygota</taxon>
        <taxon>Diptera</taxon>
        <taxon>Nematocera</taxon>
        <taxon>Culicoidea</taxon>
        <taxon>Culicidae</taxon>
        <taxon>Culicinae</taxon>
        <taxon>Aedini</taxon>
        <taxon>Aedes</taxon>
        <taxon>Stegomyia</taxon>
    </lineage>
</organism>
<evidence type="ECO:0000256" key="2">
    <source>
        <dbReference type="ARBA" id="ARBA00022801"/>
    </source>
</evidence>
<keyword evidence="9" id="KW-1185">Reference proteome</keyword>
<evidence type="ECO:0000256" key="4">
    <source>
        <dbReference type="ARBA" id="ARBA00023157"/>
    </source>
</evidence>
<evidence type="ECO:0000256" key="6">
    <source>
        <dbReference type="SAM" id="SignalP"/>
    </source>
</evidence>
<dbReference type="PANTHER" id="PTHR24276">
    <property type="entry name" value="POLYSERASE-RELATED"/>
    <property type="match status" value="1"/>
</dbReference>
<evidence type="ECO:0000256" key="3">
    <source>
        <dbReference type="ARBA" id="ARBA00022825"/>
    </source>
</evidence>
<dbReference type="RefSeq" id="XP_019557709.2">
    <property type="nucleotide sequence ID" value="XM_019702164.3"/>
</dbReference>
<evidence type="ECO:0000313" key="9">
    <source>
        <dbReference type="Proteomes" id="UP000069940"/>
    </source>
</evidence>
<sequence length="249" mass="27019">MVLKSVVFILFAAIAATTGFPSEKIVGGQYAEEHQFPYQIALFHLGNFRCGGSIIDEQWVLTAAHCVLDGSQKIPPSTLLVYAGSSNLEGEGNYFEVEDTFAHELYGAFQNDIALIKLKQKVHFDESMQKIELCSEELQESDAVVISGFGRVGTNMPVSEQLKYNTMYVLREKNCYASTGMVNGGLICLNSGVDNGACNGDSGGPAVFEGKLAGVANFVIDGCGTSNPDGYAKVSYYVNWVEETMAKHY</sequence>
<dbReference type="PROSITE" id="PS00134">
    <property type="entry name" value="TRYPSIN_HIS"/>
    <property type="match status" value="1"/>
</dbReference>
<dbReference type="EnsemblMetazoa" id="AALFPA23_023491.R34950">
    <property type="protein sequence ID" value="AALFPA23_023491.P34950"/>
    <property type="gene ID" value="AALFPA23_023491"/>
</dbReference>
<dbReference type="Gene3D" id="2.40.10.10">
    <property type="entry name" value="Trypsin-like serine proteases"/>
    <property type="match status" value="2"/>
</dbReference>
<dbReference type="Pfam" id="PF00089">
    <property type="entry name" value="Trypsin"/>
    <property type="match status" value="1"/>
</dbReference>
<feature type="signal peptide" evidence="6">
    <location>
        <begin position="1"/>
        <end position="19"/>
    </location>
</feature>
<dbReference type="InterPro" id="IPR043504">
    <property type="entry name" value="Peptidase_S1_PA_chymotrypsin"/>
</dbReference>
<dbReference type="CDD" id="cd00190">
    <property type="entry name" value="Tryp_SPc"/>
    <property type="match status" value="1"/>
</dbReference>
<accession>A0ABM2A165</accession>
<keyword evidence="4" id="KW-1015">Disulfide bond</keyword>
<keyword evidence="6" id="KW-0732">Signal</keyword>
<proteinExistence type="inferred from homology"/>
<comment type="similarity">
    <text evidence="5">Belongs to the peptidase S1 family. CLIP subfamily.</text>
</comment>
<dbReference type="Proteomes" id="UP000069940">
    <property type="component" value="Unassembled WGS sequence"/>
</dbReference>
<feature type="chain" id="PRO_5045035062" description="Peptidase S1 domain-containing protein" evidence="6">
    <location>
        <begin position="20"/>
        <end position="249"/>
    </location>
</feature>
<name>A0ABM2A165_AEDAL</name>
<dbReference type="SMART" id="SM00020">
    <property type="entry name" value="Tryp_SPc"/>
    <property type="match status" value="1"/>
</dbReference>
<dbReference type="PRINTS" id="PR00722">
    <property type="entry name" value="CHYMOTRYPSIN"/>
</dbReference>
<keyword evidence="1" id="KW-0645">Protease</keyword>
<evidence type="ECO:0000256" key="1">
    <source>
        <dbReference type="ARBA" id="ARBA00022670"/>
    </source>
</evidence>
<dbReference type="InterPro" id="IPR018114">
    <property type="entry name" value="TRYPSIN_HIS"/>
</dbReference>
<protein>
    <recommendedName>
        <fullName evidence="7">Peptidase S1 domain-containing protein</fullName>
    </recommendedName>
</protein>
<evidence type="ECO:0000259" key="7">
    <source>
        <dbReference type="PROSITE" id="PS50240"/>
    </source>
</evidence>
<reference evidence="8" key="2">
    <citation type="submission" date="2025-05" db="UniProtKB">
        <authorList>
            <consortium name="EnsemblMetazoa"/>
        </authorList>
    </citation>
    <scope>IDENTIFICATION</scope>
    <source>
        <strain evidence="8">Foshan</strain>
    </source>
</reference>
<dbReference type="SUPFAM" id="SSF50494">
    <property type="entry name" value="Trypsin-like serine proteases"/>
    <property type="match status" value="1"/>
</dbReference>
<evidence type="ECO:0000256" key="5">
    <source>
        <dbReference type="ARBA" id="ARBA00024195"/>
    </source>
</evidence>